<proteinExistence type="predicted"/>
<dbReference type="EMBL" id="ML213506">
    <property type="protein sequence ID" value="TFK54534.1"/>
    <property type="molecule type" value="Genomic_DNA"/>
</dbReference>
<accession>A0A5C3NA24</accession>
<dbReference type="AlphaFoldDB" id="A0A5C3NA24"/>
<dbReference type="STRING" id="5364.A0A5C3NA24"/>
<sequence>MRFVSVCWGRTLISYDGVATTFRQMNYQTVYYGVNPRPPEYQLVDVILEKKLDKVKLRGMQERDVVLQISVNGIWDARREPRIWRTFRISAGVKLSIFQDKVICPIMGWLRNYHCYIFTDCRDGVLFGPEVR</sequence>
<dbReference type="InterPro" id="IPR024047">
    <property type="entry name" value="MM3350-like_sf"/>
</dbReference>
<organism evidence="1 2">
    <name type="scientific">Heliocybe sulcata</name>
    <dbReference type="NCBI Taxonomy" id="5364"/>
    <lineage>
        <taxon>Eukaryota</taxon>
        <taxon>Fungi</taxon>
        <taxon>Dikarya</taxon>
        <taxon>Basidiomycota</taxon>
        <taxon>Agaricomycotina</taxon>
        <taxon>Agaricomycetes</taxon>
        <taxon>Gloeophyllales</taxon>
        <taxon>Gloeophyllaceae</taxon>
        <taxon>Heliocybe</taxon>
    </lineage>
</organism>
<keyword evidence="2" id="KW-1185">Reference proteome</keyword>
<evidence type="ECO:0000313" key="2">
    <source>
        <dbReference type="Proteomes" id="UP000305948"/>
    </source>
</evidence>
<dbReference type="SUPFAM" id="SSF159941">
    <property type="entry name" value="MM3350-like"/>
    <property type="match status" value="1"/>
</dbReference>
<gene>
    <name evidence="1" type="ORF">OE88DRAFT_1206296</name>
</gene>
<dbReference type="OrthoDB" id="432970at2759"/>
<name>A0A5C3NA24_9AGAM</name>
<dbReference type="Gene3D" id="3.10.290.30">
    <property type="entry name" value="MM3350-like"/>
    <property type="match status" value="1"/>
</dbReference>
<protein>
    <submittedName>
        <fullName evidence="1">Uncharacterized protein</fullName>
    </submittedName>
</protein>
<evidence type="ECO:0000313" key="1">
    <source>
        <dbReference type="EMBL" id="TFK54534.1"/>
    </source>
</evidence>
<reference evidence="1 2" key="1">
    <citation type="journal article" date="2019" name="Nat. Ecol. Evol.">
        <title>Megaphylogeny resolves global patterns of mushroom evolution.</title>
        <authorList>
            <person name="Varga T."/>
            <person name="Krizsan K."/>
            <person name="Foldi C."/>
            <person name="Dima B."/>
            <person name="Sanchez-Garcia M."/>
            <person name="Sanchez-Ramirez S."/>
            <person name="Szollosi G.J."/>
            <person name="Szarkandi J.G."/>
            <person name="Papp V."/>
            <person name="Albert L."/>
            <person name="Andreopoulos W."/>
            <person name="Angelini C."/>
            <person name="Antonin V."/>
            <person name="Barry K.W."/>
            <person name="Bougher N.L."/>
            <person name="Buchanan P."/>
            <person name="Buyck B."/>
            <person name="Bense V."/>
            <person name="Catcheside P."/>
            <person name="Chovatia M."/>
            <person name="Cooper J."/>
            <person name="Damon W."/>
            <person name="Desjardin D."/>
            <person name="Finy P."/>
            <person name="Geml J."/>
            <person name="Haridas S."/>
            <person name="Hughes K."/>
            <person name="Justo A."/>
            <person name="Karasinski D."/>
            <person name="Kautmanova I."/>
            <person name="Kiss B."/>
            <person name="Kocsube S."/>
            <person name="Kotiranta H."/>
            <person name="LaButti K.M."/>
            <person name="Lechner B.E."/>
            <person name="Liimatainen K."/>
            <person name="Lipzen A."/>
            <person name="Lukacs Z."/>
            <person name="Mihaltcheva S."/>
            <person name="Morgado L.N."/>
            <person name="Niskanen T."/>
            <person name="Noordeloos M.E."/>
            <person name="Ohm R.A."/>
            <person name="Ortiz-Santana B."/>
            <person name="Ovrebo C."/>
            <person name="Racz N."/>
            <person name="Riley R."/>
            <person name="Savchenko A."/>
            <person name="Shiryaev A."/>
            <person name="Soop K."/>
            <person name="Spirin V."/>
            <person name="Szebenyi C."/>
            <person name="Tomsovsky M."/>
            <person name="Tulloss R.E."/>
            <person name="Uehling J."/>
            <person name="Grigoriev I.V."/>
            <person name="Vagvolgyi C."/>
            <person name="Papp T."/>
            <person name="Martin F.M."/>
            <person name="Miettinen O."/>
            <person name="Hibbett D.S."/>
            <person name="Nagy L.G."/>
        </authorList>
    </citation>
    <scope>NUCLEOTIDE SEQUENCE [LARGE SCALE GENOMIC DNA]</scope>
    <source>
        <strain evidence="1 2">OMC1185</strain>
    </source>
</reference>
<dbReference type="Proteomes" id="UP000305948">
    <property type="component" value="Unassembled WGS sequence"/>
</dbReference>